<name>A0A0F7V8R4_TOXGV</name>
<feature type="region of interest" description="Disordered" evidence="5">
    <location>
        <begin position="1919"/>
        <end position="1940"/>
    </location>
</feature>
<gene>
    <name evidence="6" type="ORF">BN1205_036500</name>
</gene>
<dbReference type="InterPro" id="IPR011989">
    <property type="entry name" value="ARM-like"/>
</dbReference>
<dbReference type="GO" id="GO:0005680">
    <property type="term" value="C:anaphase-promoting complex"/>
    <property type="evidence" value="ECO:0007669"/>
    <property type="project" value="InterPro"/>
</dbReference>
<feature type="compositionally biased region" description="Basic and acidic residues" evidence="5">
    <location>
        <begin position="536"/>
        <end position="561"/>
    </location>
</feature>
<feature type="region of interest" description="Disordered" evidence="5">
    <location>
        <begin position="2281"/>
        <end position="2381"/>
    </location>
</feature>
<feature type="compositionally biased region" description="Basic and acidic residues" evidence="5">
    <location>
        <begin position="1059"/>
        <end position="1101"/>
    </location>
</feature>
<feature type="compositionally biased region" description="Acidic residues" evidence="5">
    <location>
        <begin position="1460"/>
        <end position="1480"/>
    </location>
</feature>
<accession>A0A0F7V8R4</accession>
<feature type="compositionally biased region" description="Basic and acidic residues" evidence="5">
    <location>
        <begin position="1767"/>
        <end position="1780"/>
    </location>
</feature>
<feature type="compositionally biased region" description="Low complexity" evidence="5">
    <location>
        <begin position="2340"/>
        <end position="2354"/>
    </location>
</feature>
<evidence type="ECO:0000313" key="6">
    <source>
        <dbReference type="EMBL" id="CEL77152.1"/>
    </source>
</evidence>
<proteinExistence type="inferred from homology"/>
<dbReference type="Gene3D" id="1.25.10.10">
    <property type="entry name" value="Leucine-rich Repeat Variant"/>
    <property type="match status" value="1"/>
</dbReference>
<feature type="region of interest" description="Disordered" evidence="5">
    <location>
        <begin position="2437"/>
        <end position="2567"/>
    </location>
</feature>
<feature type="region of interest" description="Disordered" evidence="5">
    <location>
        <begin position="3593"/>
        <end position="3625"/>
    </location>
</feature>
<evidence type="ECO:0000256" key="1">
    <source>
        <dbReference type="ARBA" id="ARBA00010547"/>
    </source>
</evidence>
<sequence length="4296" mass="468013">MQLLLLSLYESPSNRLPFGVSSSRAARGDVRRHLAALIASRAEKSRPSILALFDQKCRNGLSVDAELLVDVHRNCVFVSSSPVCLARTLRTRARSIHAAFLVLNGPPTSCRFSLGGSESQDINRTPGEGETVVAVLQEENRHAPHGVLEFFPCQMQRSPDTAAETLGKRLTLPVPYFPKTFWGVYTPQGECGAVVLAERPQDGRHRNAHIFPHGLSFPASSSSSFVAFSVTSPAGHFEPRPLLFTCCRCCVMSLSGEKASPRGQDAEQQRVSGVRCKQSLAVAWPRDSRRVSACPKEEKIEGECEDMEEEAEGERFDSAGRSEEDRECNFSQRVSEMRCENLQRADEKCDDGWLSFVNLPPTGHWNSPPTQAPSPSLQVLWVCERPGFSLCLAYAVETRRCVVCLLFGRDSGAIRGGHWALQRAAGVGDCRPSPARPHATSPFHEQLEMRLVFSSPALQALQLLSFCLPGDDPAPEGGGSPRRRETPAHASERNQEGERDTPRGLLPTFLSAPPPQLLLLPTVSVRRTSRGHKREKKGESRCRTREGQLDRETRQRGEETWRPANGTRSLLPRSLPQTHGERRRVTHSGQERLRLALLDERTDTLVLVPLPSPSSFPSDSSAVPRTSPSFHLDSRDTERIADVVGFVALAPDQAGLVEDGTPSHYVFRLLHILRQSSPEKRSLRLCFALPPPSPASSLRCSLALPGASALPSYLLVLHRGGLLALYAGASLLALLRLPSSFSLSAAPPPPGQRGRQDGMRTAPRAGSAFRTARAASGDWKEGTSETEQRPTKETPCAALPLALSNAVGNRFNLTVGAEGASSVASSGVSSLSSPLYPSVSSPCSKSSVAAPLHLSSSGVETVRCALQLSPSDPLLSLTTSMLLSRLPPRGGLRLLRALFLWCINPAVLASLEEEEGEETASFCPEYSTLPCLSPEVSSPASAVPPLLRQIAKALPAASASGGSGAGLEWRAFCLLLLAESLRPTRHAPPSLPSSSSDARLHASSSVSPQDIDFAYLVSHGDAALAAARAVAQPLPDTEGEPEGEQEREEEREEGAEGEAAEKEGEGLREGTLRQRGKREARQEMYETLKKSGEQKIAEHDSNLPGTRRRSDPAGPPGETAGACKGRRGGEIGRESGRRGRFFKTGASLTEQGEKSCDCEHAKENHKNLREGQFSEMHGLERMEEDTHFFSPSVFSSSSYCRRQCVREAASMLLREVTGESRREERERAVQTQREGGEDRCIDRETESEERKKKRRIEVGMRDTVHRFACDPFLGPLVEDLLDEGDRSTPAVSPSSRHQHRYPSRSPLFSSLDVPAFQLAPFLPQIFSILHQLLQDLSLLQKTGELQRSLASLLLLLSRTLLLPAFCSFYATYYLPVEETRRLEALLRPLWRLRGSPEETHREAVGRLERETATGGWREEEMAPAQEAGVRETGEETEEVCMASVERIEEETEAKANFSELEGEQDGEDEDEDEREGGKEDEMEGAALLEEMRRETKVVSVHSAFESLFASPLDFDIFGKETQTTKRDACSSSPSSPSYSSSSSALPFSSPSPCHSALSSCPEARDCSLFTPGRRLAAALARLERERLKDSASKDAAVSTNAGGGVLGGETAGKQPPADLITSRASLASPFSGEEEPIEVKQRRRAHNYVFFLQNTKLDKGRDNTQIHRNLFHHCRSFASSTPGSATSSVSFPSSAGPSPCSSPPASLPSPFASSSPQGAHAASLGVDLRAFEGSLSGTFLSLFQDLRRARARQRRLIASSPDLDLSAEDRSREKIEETKRTLRKSLSKSSRTRKDPSRLQVPNVPHSSSASVPFSFSLSSPPSAALPSPSPAAFHPRAKRVEATRLSPSRAEERRGEREKTRAAWRLIRRLLQARMDGAALSQLAPSLQLMFSWIFDFLFSSTADLLDAREMLVAKSPRSRKAKVKKAGAGPHPGCDSSVRSLALPWEEDEEDREDSEEEFFLKAAMLVRRADLAANALLLLPGVSSSHAPFRKTQGPPPNEASTGVSSFRSVVTTRMCSPQASSVSSSVSASVQDMLELLHLEASGQSAGRSRFSVAPREVEWDSVPSTSGERGVLSRWGGVAPHLETWLGARSELRPQLSLVAAALDSSSLRLIEARLSAQGAEVLETLRESQVLALSPPLSSSGLASTAASPLRDPAASALRAFPSLARGVGAAPAGGRRAGVEVADEEARPAVPLLVQKLSPLDAALALASRDRGVALQQALAVGRGALTLGALGRWEVGGSGDRQREILPLSLLDVPPLELRVVLAPYALVATDDALQEETQETGTRRRDEERGRRRGERRLAWAASEDESLSDGAGGDNAHRLFSRGSDRDSESPSASSHVPSFSSAPVTPPTSLFASAASEPHTQARQKARTHASPACVFLPAQLISRDPQRQPPERDAWAQFHNGCSSGLTLFPAGGKPITSDILPLSSSSLSSGPFSSSFHVSSTSESRSRLSQFPASGNVVRTGGLRRVGSRHPTGATGDTETGEKTAEAERGPTRQTKRSTQAPAVSARVAGDREQLQDRGNSRNERGKRQRGARPDLAGTVASPLFPPTASRHTLKPMRDSLSCQEQLETFLRRHGEAYGPHEFGGLLLALGLAGFFRPQGASRKEDMRNLSLRLLWNAFDRETVQTGLLLGLASSAVGSRSSSLLQLCVAHLPYTLSGKFIEIEMKPAPQCAALLSLGLVFAGSQSTCISMLLLHHLLRSPCLLSDKQGLDRDAYALSAAWALGLVWLGHARGEKRREKGGRSDEGRDKRGRPENHRGEERRVNTRRRTSGRWGEGNGEAREETDPSRSSRGSRTNALRGRREEAKQLSFFWRELMTLANLNTSRPWGSFHREPLKAQVTSLRQVFRWPSSRFSLFSPSRPRGQRAPTELPLLQETWLPCLGSAASASFAARAARGEHRELRERRESGEWKESREQREQREQRGFGEFGVHVAGEKRCEGGETEQASFAFLFEKEEGATSFATHAHRSNLHWGCLNASEVSAPAALALGLAFLDSENEEIRRGLRIPKNPDELKDILPHVLLCKVLARALVSWSAIAPSHRWVAAQIPPPLRLLPSDSDPVRRSSLPFLRVVCPYTRRILPVHKPHRSGSRASTPRRGDTGSGNTDRGDSGRHGRRHREARMKGAAASSHARDGSRDRKHRREIKERQREAKARAEEVPLQRSARERARARTNSDRTRSSSCSSTSFPFSSAAKYRVYALAGALWALGLRFAGTNSRRCLHLLLRYLYFLRGPGFGRPSLAAAGETCVASQKLRDDCKSCGEERGTTLLEEDVEMDGEGSVYLAGSNASSHAFEALSPPLSSPHTLTFSPLLSQAQCALFRSLPARLSLPLPHAGEFAFASRDAYLDEEARDLCVLVCCLALACVAAGSCSAEVLSCLFNERRLRLARPRAETAGGATAVAAAAAAAAAEEAAGLASGDTASATAAAEAAAACARAAEENQMHPQYGACLLLHQAIGLVCMSGGRRSFAESLFTPALLLMALFPLKPPTDAADQSSHLQAARHLWVLATEWRHLAPVDVETGKRVSLPVTLLVRKETRGGRARRRVKKLQMWLPGLVPSPQRILRLEVAGDRHMPLVLRASERETREERGKETLGAKASLGEVRNPKSENKREHESPLCLFSKLLHAGGFFVKKQPLAGTYEAQTVCCLRHQAAQRPWRFVLPGGSSESAYRVSNARSKCFTPAAFTSSLSALLRSHVERLERFKQEKRKRDRCSSGPGPLSERETGGAPPPTARCRGRVFGGQVAPSPDARGAALLAALERVLSSVVTVEGCGEEDTELSDSENCPEEILSFRNFSRCYLEASEWVSTSVDEREKQAEALRWRDCLSALPGCSEAGDSEKEVPWLLACLSQGIEETKSDWGLPHGLQGDPPGPSLLPVCKVTSADSSLLHDSLCGKLTAGPTEGEDSSGIGLGPLLRHLEKEEERRKNSVKRTRQEARHHTRLCPFAALLAACVGRQRLPFSPREVLAAQCLRSFHDCFRFYFFPFLTPALLPPLFASQMESLRLAFSPFSSPYALFPLSRTRGRDLTYGGSPVDSGLRLGNDDTTSNRVRQLVSLFLREIAIVYYASAATAFLRLSSDRRRGDRGAQRAGTPFVEPEARERDEALAKLNASEARQSREGEASACGSRANLVGLEASPRPRNVRATRERRGDGGREILCAANALSSFLVFHRLPLLDDWLLFIRSVERKAAGHPSRLVFSPTGTRSREAAREETRGEVGAGAAWAFGEVEAATEAKRGETMQRQQSLQRALQLAYLAAPRATVEGKNLLAEALMETVFVEEE</sequence>
<feature type="compositionally biased region" description="Basic and acidic residues" evidence="5">
    <location>
        <begin position="2493"/>
        <end position="2504"/>
    </location>
</feature>
<comment type="similarity">
    <text evidence="1">Belongs to the APC1 family.</text>
</comment>
<feature type="region of interest" description="Disordered" evidence="5">
    <location>
        <begin position="1033"/>
        <end position="1138"/>
    </location>
</feature>
<feature type="compositionally biased region" description="Basic and acidic residues" evidence="5">
    <location>
        <begin position="3593"/>
        <end position="3607"/>
    </location>
</feature>
<feature type="region of interest" description="Disordered" evidence="5">
    <location>
        <begin position="1767"/>
        <end position="1808"/>
    </location>
</feature>
<reference evidence="6" key="1">
    <citation type="journal article" date="2015" name="PLoS ONE">
        <title>Comprehensive Evaluation of Toxoplasma gondii VEG and Neospora caninum LIV Genomes with Tachyzoite Stage Transcriptome and Proteome Defines Novel Transcript Features.</title>
        <authorList>
            <person name="Ramaprasad A."/>
            <person name="Mourier T."/>
            <person name="Naeem R."/>
            <person name="Malas T.B."/>
            <person name="Moussa E."/>
            <person name="Panigrahi A."/>
            <person name="Vermont S.J."/>
            <person name="Otto T.D."/>
            <person name="Wastling J."/>
            <person name="Pain A."/>
        </authorList>
    </citation>
    <scope>NUCLEOTIDE SEQUENCE</scope>
    <source>
        <strain evidence="6">VEG</strain>
    </source>
</reference>
<feature type="compositionally biased region" description="Basic and acidic residues" evidence="5">
    <location>
        <begin position="778"/>
        <end position="792"/>
    </location>
</feature>
<feature type="region of interest" description="Disordered" evidence="5">
    <location>
        <begin position="1589"/>
        <end position="1616"/>
    </location>
</feature>
<feature type="region of interest" description="Disordered" evidence="5">
    <location>
        <begin position="3720"/>
        <end position="3748"/>
    </location>
</feature>
<feature type="region of interest" description="Disordered" evidence="5">
    <location>
        <begin position="1450"/>
        <end position="1480"/>
    </location>
</feature>
<dbReference type="GO" id="GO:0000502">
    <property type="term" value="C:proteasome complex"/>
    <property type="evidence" value="ECO:0007669"/>
    <property type="project" value="UniProtKB-KW"/>
</dbReference>
<feature type="compositionally biased region" description="Low complexity" evidence="5">
    <location>
        <begin position="1682"/>
        <end position="1699"/>
    </location>
</feature>
<dbReference type="PANTHER" id="PTHR12827">
    <property type="entry name" value="MEIOTIC CHECKPOINT REGULATOR TSG24 FAMILY MEMBER"/>
    <property type="match status" value="1"/>
</dbReference>
<feature type="compositionally biased region" description="Low complexity" evidence="5">
    <location>
        <begin position="1530"/>
        <end position="1556"/>
    </location>
</feature>
<evidence type="ECO:0000256" key="3">
    <source>
        <dbReference type="ARBA" id="ARBA00022776"/>
    </source>
</evidence>
<feature type="region of interest" description="Disordered" evidence="5">
    <location>
        <begin position="1825"/>
        <end position="1859"/>
    </location>
</feature>
<feature type="compositionally biased region" description="Basic and acidic residues" evidence="5">
    <location>
        <begin position="2749"/>
        <end position="2776"/>
    </location>
</feature>
<feature type="compositionally biased region" description="Basic and acidic residues" evidence="5">
    <location>
        <begin position="2791"/>
        <end position="2801"/>
    </location>
</feature>
<feature type="compositionally biased region" description="Low complexity" evidence="5">
    <location>
        <begin position="2437"/>
        <end position="2462"/>
    </location>
</feature>
<evidence type="ECO:0000256" key="4">
    <source>
        <dbReference type="ARBA" id="ARBA00023306"/>
    </source>
</evidence>
<feature type="compositionally biased region" description="Basic and acidic residues" evidence="5">
    <location>
        <begin position="2290"/>
        <end position="2299"/>
    </location>
</feature>
<keyword evidence="2" id="KW-0132">Cell division</keyword>
<keyword evidence="4" id="KW-0131">Cell cycle</keyword>
<feature type="compositionally biased region" description="Acidic residues" evidence="5">
    <location>
        <begin position="1037"/>
        <end position="1058"/>
    </location>
</feature>
<feature type="region of interest" description="Disordered" evidence="5">
    <location>
        <begin position="1284"/>
        <end position="1303"/>
    </location>
</feature>
<feature type="compositionally biased region" description="Basic and acidic residues" evidence="5">
    <location>
        <begin position="482"/>
        <end position="502"/>
    </location>
</feature>
<feature type="region of interest" description="Disordered" evidence="5">
    <location>
        <begin position="745"/>
        <end position="795"/>
    </location>
</feature>
<feature type="region of interest" description="Disordered" evidence="5">
    <location>
        <begin position="1522"/>
        <end position="1556"/>
    </location>
</feature>
<dbReference type="GO" id="GO:0007091">
    <property type="term" value="P:metaphase/anaphase transition of mitotic cell cycle"/>
    <property type="evidence" value="ECO:0007669"/>
    <property type="project" value="TreeGrafter"/>
</dbReference>
<feature type="region of interest" description="Disordered" evidence="5">
    <location>
        <begin position="2749"/>
        <end position="2814"/>
    </location>
</feature>
<keyword evidence="6" id="KW-0647">Proteasome</keyword>
<dbReference type="InterPro" id="IPR024990">
    <property type="entry name" value="Apc1"/>
</dbReference>
<feature type="compositionally biased region" description="Acidic residues" evidence="5">
    <location>
        <begin position="303"/>
        <end position="312"/>
    </location>
</feature>
<dbReference type="GO" id="GO:0031145">
    <property type="term" value="P:anaphase-promoting complex-dependent catabolic process"/>
    <property type="evidence" value="ECO:0007669"/>
    <property type="project" value="TreeGrafter"/>
</dbReference>
<dbReference type="GO" id="GO:0060090">
    <property type="term" value="F:molecular adaptor activity"/>
    <property type="evidence" value="ECO:0007669"/>
    <property type="project" value="TreeGrafter"/>
</dbReference>
<dbReference type="EMBL" id="LN714500">
    <property type="protein sequence ID" value="CEL77152.1"/>
    <property type="molecule type" value="Genomic_DNA"/>
</dbReference>
<feature type="compositionally biased region" description="Basic and acidic residues" evidence="5">
    <location>
        <begin position="313"/>
        <end position="323"/>
    </location>
</feature>
<feature type="compositionally biased region" description="Gly residues" evidence="5">
    <location>
        <begin position="1601"/>
        <end position="1610"/>
    </location>
</feature>
<protein>
    <submittedName>
        <fullName evidence="6">Proteasome/cyclosome repeat-containing protein</fullName>
    </submittedName>
</protein>
<dbReference type="GO" id="GO:0051301">
    <property type="term" value="P:cell division"/>
    <property type="evidence" value="ECO:0007669"/>
    <property type="project" value="UniProtKB-KW"/>
</dbReference>
<keyword evidence="3" id="KW-0498">Mitosis</keyword>
<feature type="compositionally biased region" description="Basic and acidic residues" evidence="5">
    <location>
        <begin position="2522"/>
        <end position="2539"/>
    </location>
</feature>
<feature type="region of interest" description="Disordered" evidence="5">
    <location>
        <begin position="302"/>
        <end position="323"/>
    </location>
</feature>
<feature type="region of interest" description="Disordered" evidence="5">
    <location>
        <begin position="1682"/>
        <end position="1719"/>
    </location>
</feature>
<feature type="region of interest" description="Disordered" evidence="5">
    <location>
        <begin position="469"/>
        <end position="588"/>
    </location>
</feature>
<feature type="compositionally biased region" description="Basic and acidic residues" evidence="5">
    <location>
        <begin position="1850"/>
        <end position="1859"/>
    </location>
</feature>
<feature type="region of interest" description="Disordered" evidence="5">
    <location>
        <begin position="1219"/>
        <end position="1252"/>
    </location>
</feature>
<feature type="region of interest" description="Disordered" evidence="5">
    <location>
        <begin position="3095"/>
        <end position="3200"/>
    </location>
</feature>
<feature type="compositionally biased region" description="Low complexity" evidence="5">
    <location>
        <begin position="1825"/>
        <end position="1835"/>
    </location>
</feature>
<feature type="compositionally biased region" description="Basic and acidic residues" evidence="5">
    <location>
        <begin position="3156"/>
        <end position="3191"/>
    </location>
</feature>
<dbReference type="GO" id="GO:0070979">
    <property type="term" value="P:protein K11-linked ubiquitination"/>
    <property type="evidence" value="ECO:0007669"/>
    <property type="project" value="TreeGrafter"/>
</dbReference>
<dbReference type="PANTHER" id="PTHR12827:SF3">
    <property type="entry name" value="ANAPHASE-PROMOTING COMPLEX SUBUNIT 1"/>
    <property type="match status" value="1"/>
</dbReference>
<feature type="compositionally biased region" description="Basic and acidic residues" evidence="5">
    <location>
        <begin position="1127"/>
        <end position="1137"/>
    </location>
</feature>
<organism evidence="6">
    <name type="scientific">Toxoplasma gondii (strain ATCC 50861 / VEG)</name>
    <dbReference type="NCBI Taxonomy" id="432359"/>
    <lineage>
        <taxon>Eukaryota</taxon>
        <taxon>Sar</taxon>
        <taxon>Alveolata</taxon>
        <taxon>Apicomplexa</taxon>
        <taxon>Conoidasida</taxon>
        <taxon>Coccidia</taxon>
        <taxon>Eucoccidiorida</taxon>
        <taxon>Eimeriorina</taxon>
        <taxon>Sarcocystidae</taxon>
        <taxon>Toxoplasma</taxon>
    </lineage>
</organism>
<evidence type="ECO:0000256" key="2">
    <source>
        <dbReference type="ARBA" id="ARBA00022618"/>
    </source>
</evidence>
<evidence type="ECO:0000256" key="5">
    <source>
        <dbReference type="SAM" id="MobiDB-lite"/>
    </source>
</evidence>
<feature type="region of interest" description="Disordered" evidence="5">
    <location>
        <begin position="2913"/>
        <end position="2935"/>
    </location>
</feature>
<feature type="region of interest" description="Disordered" evidence="5">
    <location>
        <begin position="4124"/>
        <end position="4145"/>
    </location>
</feature>